<dbReference type="AlphaFoldDB" id="A0A233VA33"/>
<dbReference type="InterPro" id="IPR042088">
    <property type="entry name" value="OligoPept_F_C"/>
</dbReference>
<keyword evidence="1" id="KW-0482">Metalloprotease</keyword>
<proteinExistence type="inferred from homology"/>
<dbReference type="GO" id="GO:0004222">
    <property type="term" value="F:metalloendopeptidase activity"/>
    <property type="evidence" value="ECO:0007669"/>
    <property type="project" value="UniProtKB-UniRule"/>
</dbReference>
<keyword evidence="1" id="KW-0862">Zinc</keyword>
<dbReference type="Gene3D" id="1.10.1370.20">
    <property type="entry name" value="Oligoendopeptidase f, C-terminal domain"/>
    <property type="match status" value="1"/>
</dbReference>
<organism evidence="3 4">
    <name type="scientific">Finegoldia magna</name>
    <name type="common">Peptostreptococcus magnus</name>
    <dbReference type="NCBI Taxonomy" id="1260"/>
    <lineage>
        <taxon>Bacteria</taxon>
        <taxon>Bacillati</taxon>
        <taxon>Bacillota</taxon>
        <taxon>Tissierellia</taxon>
        <taxon>Tissierellales</taxon>
        <taxon>Peptoniphilaceae</taxon>
        <taxon>Finegoldia</taxon>
    </lineage>
</organism>
<reference evidence="4" key="1">
    <citation type="submission" date="2017-04" db="EMBL/GenBank/DDBJ databases">
        <title>Finegoldia magna isolated from orthopedic joint implant-associated infections.</title>
        <authorList>
            <person name="Bjorklund S."/>
            <person name="Bruggemann H."/>
            <person name="Jensen A."/>
            <person name="Hellmark B."/>
            <person name="Soderquist B."/>
        </authorList>
    </citation>
    <scope>NUCLEOTIDE SEQUENCE [LARGE SCALE GENOMIC DNA]</scope>
    <source>
        <strain evidence="4">CCUG 54800</strain>
    </source>
</reference>
<comment type="cofactor">
    <cofactor evidence="1">
        <name>Zn(2+)</name>
        <dbReference type="ChEBI" id="CHEBI:29105"/>
    </cofactor>
    <text evidence="1">Binds 1 zinc ion.</text>
</comment>
<sequence length="598" mass="69541">MDILKYCKREEADPQYMWDLSALYKTEEEFEKAVKTIDLMADDFKKNYENKLKSADIIKNAMDDYRDIVANIDCIAHYASLDVEADGHNEKSQKRAMATFTKIADIENKMSFFETELVQVDEQTLEEVKNDTNNTRYIDDLLKKKEHILSKEVENAISKFSQTFSSFYEIYNTTKIHDITFPDFEVNGKKYEMTYNLFEGVYDNDPDTDLRRKSYEVFYKELAKYKNTTAMIYLSHCQAEKAESELRGYDSVIDFLLDRQNISRELYDRQLDVIMQELPKHMRKYAQIIKKEYDLDKVTFMDLKLDVENSFSKNISVEDARNLVKDGLSILGEDYSKMLDRAFDEKWIDFVNTFGKSTGAFCASPFLAHPYVLISWTGKLTEAIVLSHELGHAGQSYISQKTQNVLDNDPSMYFVESPSTTNELIMSRYLLEKATTDQERRYLSGQIISRTYFHNFVTHFIEGYYQREVYKLIDKKEGFTADDLSRIFKETLQKFWGEDVEINEGSELTWMRQPHYYMGLYPYTYSAGLTIGTQVSKMIVEEGKPAADRWLKALALGSTEDSVGIAKAAGVDITTDKPLKDTIEYIGKVIDDIEKYDK</sequence>
<evidence type="ECO:0000256" key="1">
    <source>
        <dbReference type="RuleBase" id="RU368091"/>
    </source>
</evidence>
<dbReference type="GO" id="GO:0006508">
    <property type="term" value="P:proteolysis"/>
    <property type="evidence" value="ECO:0007669"/>
    <property type="project" value="UniProtKB-KW"/>
</dbReference>
<dbReference type="SUPFAM" id="SSF55486">
    <property type="entry name" value="Metalloproteases ('zincins'), catalytic domain"/>
    <property type="match status" value="1"/>
</dbReference>
<protein>
    <recommendedName>
        <fullName evidence="1">Oligopeptidase F</fullName>
        <ecNumber evidence="1">3.4.24.-</ecNumber>
    </recommendedName>
</protein>
<name>A0A233VA33_FINMA</name>
<dbReference type="Pfam" id="PF08439">
    <property type="entry name" value="Peptidase_M3_N"/>
    <property type="match status" value="1"/>
</dbReference>
<dbReference type="Gene3D" id="1.20.140.70">
    <property type="entry name" value="Oligopeptidase f, N-terminal domain"/>
    <property type="match status" value="1"/>
</dbReference>
<dbReference type="EC" id="3.4.24.-" evidence="1"/>
<evidence type="ECO:0000313" key="3">
    <source>
        <dbReference type="EMBL" id="OXZ29236.1"/>
    </source>
</evidence>
<dbReference type="CDD" id="cd09609">
    <property type="entry name" value="M3B_PepF"/>
    <property type="match status" value="1"/>
</dbReference>
<dbReference type="InterPro" id="IPR013647">
    <property type="entry name" value="OligopepF_N_dom"/>
</dbReference>
<comment type="similarity">
    <text evidence="1">Belongs to the peptidase M3B family.</text>
</comment>
<dbReference type="NCBIfam" id="TIGR00181">
    <property type="entry name" value="pepF"/>
    <property type="match status" value="1"/>
</dbReference>
<dbReference type="InterPro" id="IPR004438">
    <property type="entry name" value="Peptidase_M3B"/>
</dbReference>
<keyword evidence="1" id="KW-0378">Hydrolase</keyword>
<evidence type="ECO:0000259" key="2">
    <source>
        <dbReference type="Pfam" id="PF08439"/>
    </source>
</evidence>
<feature type="domain" description="Oligopeptidase F N-terminal" evidence="2">
    <location>
        <begin position="116"/>
        <end position="181"/>
    </location>
</feature>
<keyword evidence="1" id="KW-0479">Metal-binding</keyword>
<comment type="caution">
    <text evidence="3">The sequence shown here is derived from an EMBL/GenBank/DDBJ whole genome shotgun (WGS) entry which is preliminary data.</text>
</comment>
<dbReference type="RefSeq" id="WP_094205007.1">
    <property type="nucleotide sequence ID" value="NZ_NDYC01000003.1"/>
</dbReference>
<accession>A0A233VA33</accession>
<dbReference type="Proteomes" id="UP000215413">
    <property type="component" value="Unassembled WGS sequence"/>
</dbReference>
<gene>
    <name evidence="3" type="ORF">B9N49_00080</name>
</gene>
<evidence type="ECO:0000313" key="4">
    <source>
        <dbReference type="Proteomes" id="UP000215413"/>
    </source>
</evidence>
<comment type="function">
    <text evidence="1">Has oligopeptidase activity and degrades a variety of small bioactive peptides.</text>
</comment>
<keyword evidence="1" id="KW-0645">Protease</keyword>
<dbReference type="GO" id="GO:0046872">
    <property type="term" value="F:metal ion binding"/>
    <property type="evidence" value="ECO:0007669"/>
    <property type="project" value="UniProtKB-UniRule"/>
</dbReference>
<dbReference type="InterPro" id="IPR034009">
    <property type="entry name" value="M3B_PepF_4"/>
</dbReference>
<dbReference type="EMBL" id="NDYC01000003">
    <property type="protein sequence ID" value="OXZ29236.1"/>
    <property type="molecule type" value="Genomic_DNA"/>
</dbReference>